<accession>Q0W4E6</accession>
<dbReference type="AlphaFoldDB" id="Q0W4E6"/>
<gene>
    <name evidence="2" type="ORF">RCIA119</name>
</gene>
<keyword evidence="3" id="KW-1185">Reference proteome</keyword>
<proteinExistence type="predicted"/>
<dbReference type="STRING" id="351160.RCIA119"/>
<feature type="region of interest" description="Disordered" evidence="1">
    <location>
        <begin position="24"/>
        <end position="90"/>
    </location>
</feature>
<dbReference type="Proteomes" id="UP000000663">
    <property type="component" value="Chromosome"/>
</dbReference>
<evidence type="ECO:0000256" key="1">
    <source>
        <dbReference type="SAM" id="MobiDB-lite"/>
    </source>
</evidence>
<dbReference type="KEGG" id="rci:RCIA119"/>
<organism evidence="2 3">
    <name type="scientific">Methanocella arvoryzae (strain DSM 22066 / NBRC 105507 / MRE50)</name>
    <dbReference type="NCBI Taxonomy" id="351160"/>
    <lineage>
        <taxon>Archaea</taxon>
        <taxon>Methanobacteriati</taxon>
        <taxon>Methanobacteriota</taxon>
        <taxon>Stenosarchaea group</taxon>
        <taxon>Methanomicrobia</taxon>
        <taxon>Methanocellales</taxon>
        <taxon>Methanocellaceae</taxon>
        <taxon>Methanocella</taxon>
    </lineage>
</organism>
<evidence type="ECO:0000313" key="2">
    <source>
        <dbReference type="EMBL" id="CAJ36747.1"/>
    </source>
</evidence>
<feature type="compositionally biased region" description="Gly residues" evidence="1">
    <location>
        <begin position="30"/>
        <end position="50"/>
    </location>
</feature>
<name>Q0W4E6_METAR</name>
<feature type="compositionally biased region" description="Basic and acidic residues" evidence="1">
    <location>
        <begin position="66"/>
        <end position="82"/>
    </location>
</feature>
<evidence type="ECO:0000313" key="3">
    <source>
        <dbReference type="Proteomes" id="UP000000663"/>
    </source>
</evidence>
<reference evidence="2 3" key="1">
    <citation type="journal article" date="2006" name="Science">
        <title>Genome of rice cluster I archaea -- the key methane producers in the rice rhizosphere.</title>
        <authorList>
            <person name="Erkel C."/>
            <person name="Kube M."/>
            <person name="Reinhardt R."/>
            <person name="Liesack W."/>
        </authorList>
    </citation>
    <scope>NUCLEOTIDE SEQUENCE [LARGE SCALE GENOMIC DNA]</scope>
    <source>
        <strain evidence="3">DSM 22066 / NBRC 105507 / MRE50</strain>
    </source>
</reference>
<sequence>MCGSRIIIFGHCAMAFTGERMNQQNARVKGGTGGKEAGQGGRRGPGGTLRKGGLEVRRSGRGLKMGGHDVQRSGRDQLDCQAEKQGISAS</sequence>
<dbReference type="EMBL" id="AM114193">
    <property type="protein sequence ID" value="CAJ36747.1"/>
    <property type="molecule type" value="Genomic_DNA"/>
</dbReference>
<protein>
    <submittedName>
        <fullName evidence="2">Uncharacterized protein</fullName>
    </submittedName>
</protein>